<dbReference type="GO" id="GO:0016829">
    <property type="term" value="F:lyase activity"/>
    <property type="evidence" value="ECO:0007669"/>
    <property type="project" value="UniProtKB-KW"/>
</dbReference>
<dbReference type="EMBL" id="VHSG01000035">
    <property type="protein sequence ID" value="TQV67287.1"/>
    <property type="molecule type" value="Genomic_DNA"/>
</dbReference>
<dbReference type="Gene3D" id="1.50.10.100">
    <property type="entry name" value="Chondroitin AC/alginate lyase"/>
    <property type="match status" value="1"/>
</dbReference>
<organism evidence="7 8">
    <name type="scientific">Exilibacterium tricleocarpae</name>
    <dbReference type="NCBI Taxonomy" id="2591008"/>
    <lineage>
        <taxon>Bacteria</taxon>
        <taxon>Pseudomonadati</taxon>
        <taxon>Pseudomonadota</taxon>
        <taxon>Gammaproteobacteria</taxon>
        <taxon>Cellvibrionales</taxon>
        <taxon>Cellvibrionaceae</taxon>
        <taxon>Exilibacterium</taxon>
    </lineage>
</organism>
<keyword evidence="4 7" id="KW-0456">Lyase</keyword>
<keyword evidence="2" id="KW-0732">Signal</keyword>
<dbReference type="Proteomes" id="UP000319732">
    <property type="component" value="Unassembled WGS sequence"/>
</dbReference>
<dbReference type="InterPro" id="IPR008929">
    <property type="entry name" value="Chondroitin_lyas"/>
</dbReference>
<gene>
    <name evidence="7" type="ORF">FKG94_25500</name>
</gene>
<sequence>MSTMSHDTLFPLTTAKRLNNLGQAGRGEGVIARSIKLLSNRLEPHLQQTVQIPGQGEAGSYAHNRHKENARLIEGTGLLYQLTQNPVYAEFAGQWLLGYAKQYLHMDFHPQKNTNPPGRLFHQILNEQIWLLFASLGYGYIKETLPGEQRETIEQGLFYPMLHLFTETYRHDFDRIHNHGLWAVAAVGISALTVGEEKYVDLAVDGQAGDRESGGFLAQISRLFSPSGYYVEGPYYHRFAIHPLCLFAEALHLHRPELDIYNYKDRVIHKTIQALLATAYPNGDFPALNDASRTMNIQDEGVVTAVALGYSHYGHSDTLTAVAQRQGRIWLHPCAQTLAQQVDTLKEQQPIHWPSIELNEGPDGNRGAQGYLRLQNARGDLSQVTMNYGQHGMDHGHFDTLGITLFNRDQEVLREYGFGRWVNVESKFGGRYLPQNHSWARQTVAHNCVVVDQLCQNNAEADRADQVHGQPHFFIGQGNAQAMSAFANHHFRDIGMQRTALLISLPELDFPVLIDLYRLSSRQAHLYDYVLHYAGQIMQTNIDYSYDKEQRSLLGSNNGYQHLFQVAKGDVTNGLKLTWLQNKSFYTWLSASTAAELIFAQTGANDPEFNLRTENCLLLRKNAGDTLFASAFETHGHFDEASEYCAGATGALERIEVLGHTAQGSVVRLTGKDIHMTIMVSNAPGVTPKTQNIVEVENDTYHWQGFFAITDNNVAGV</sequence>
<keyword evidence="3" id="KW-0574">Periplasm</keyword>
<name>A0A545SQP8_9GAMM</name>
<evidence type="ECO:0000313" key="7">
    <source>
        <dbReference type="EMBL" id="TQV67287.1"/>
    </source>
</evidence>
<evidence type="ECO:0000256" key="2">
    <source>
        <dbReference type="ARBA" id="ARBA00022729"/>
    </source>
</evidence>
<keyword evidence="8" id="KW-1185">Reference proteome</keyword>
<dbReference type="OrthoDB" id="9772435at2"/>
<comment type="subcellular location">
    <subcellularLocation>
        <location evidence="1">Periplasm</location>
    </subcellularLocation>
</comment>
<dbReference type="InterPro" id="IPR008397">
    <property type="entry name" value="Alginate_lyase_dom"/>
</dbReference>
<dbReference type="InterPro" id="IPR012480">
    <property type="entry name" value="Hepar_II_III_C"/>
</dbReference>
<feature type="domain" description="Alginate lyase" evidence="5">
    <location>
        <begin position="76"/>
        <end position="278"/>
    </location>
</feature>
<dbReference type="SUPFAM" id="SSF48230">
    <property type="entry name" value="Chondroitin AC/alginate lyase"/>
    <property type="match status" value="1"/>
</dbReference>
<proteinExistence type="predicted"/>
<evidence type="ECO:0000256" key="1">
    <source>
        <dbReference type="ARBA" id="ARBA00004418"/>
    </source>
</evidence>
<feature type="domain" description="Heparinase II/III-like C-terminal" evidence="6">
    <location>
        <begin position="369"/>
        <end position="616"/>
    </location>
</feature>
<evidence type="ECO:0000256" key="4">
    <source>
        <dbReference type="ARBA" id="ARBA00023239"/>
    </source>
</evidence>
<dbReference type="GO" id="GO:0042597">
    <property type="term" value="C:periplasmic space"/>
    <property type="evidence" value="ECO:0007669"/>
    <property type="project" value="UniProtKB-SubCell"/>
</dbReference>
<dbReference type="Pfam" id="PF05426">
    <property type="entry name" value="Alginate_lyase"/>
    <property type="match status" value="1"/>
</dbReference>
<dbReference type="AlphaFoldDB" id="A0A545SQP8"/>
<evidence type="ECO:0000259" key="5">
    <source>
        <dbReference type="Pfam" id="PF05426"/>
    </source>
</evidence>
<dbReference type="PANTHER" id="PTHR39210:SF1">
    <property type="entry name" value="HEPARIN-SULFATE LYASE"/>
    <property type="match status" value="1"/>
</dbReference>
<evidence type="ECO:0000259" key="6">
    <source>
        <dbReference type="Pfam" id="PF07940"/>
    </source>
</evidence>
<evidence type="ECO:0000256" key="3">
    <source>
        <dbReference type="ARBA" id="ARBA00022764"/>
    </source>
</evidence>
<evidence type="ECO:0000313" key="8">
    <source>
        <dbReference type="Proteomes" id="UP000319732"/>
    </source>
</evidence>
<dbReference type="Pfam" id="PF07940">
    <property type="entry name" value="Hepar_II_III_C"/>
    <property type="match status" value="1"/>
</dbReference>
<reference evidence="7 8" key="1">
    <citation type="submission" date="2019-06" db="EMBL/GenBank/DDBJ databases">
        <title>Whole genome sequence for Cellvibrionaceae sp. R142.</title>
        <authorList>
            <person name="Wang G."/>
        </authorList>
    </citation>
    <scope>NUCLEOTIDE SEQUENCE [LARGE SCALE GENOMIC DNA]</scope>
    <source>
        <strain evidence="7 8">R142</strain>
    </source>
</reference>
<dbReference type="Gene3D" id="2.70.98.70">
    <property type="match status" value="1"/>
</dbReference>
<accession>A0A545SQP8</accession>
<protein>
    <submittedName>
        <fullName evidence="7">Alginate lyase family protein</fullName>
    </submittedName>
</protein>
<comment type="caution">
    <text evidence="7">The sequence shown here is derived from an EMBL/GenBank/DDBJ whole genome shotgun (WGS) entry which is preliminary data.</text>
</comment>
<dbReference type="PANTHER" id="PTHR39210">
    <property type="entry name" value="HEPARIN-SULFATE LYASE"/>
    <property type="match status" value="1"/>
</dbReference>